<reference evidence="2" key="1">
    <citation type="submission" date="2023-01" db="EMBL/GenBank/DDBJ databases">
        <title>Genome assembly of the deep-sea coral Lophelia pertusa.</title>
        <authorList>
            <person name="Herrera S."/>
            <person name="Cordes E."/>
        </authorList>
    </citation>
    <scope>NUCLEOTIDE SEQUENCE</scope>
    <source>
        <strain evidence="2">USNM1676648</strain>
        <tissue evidence="2">Polyp</tissue>
    </source>
</reference>
<feature type="compositionally biased region" description="Low complexity" evidence="1">
    <location>
        <begin position="107"/>
        <end position="116"/>
    </location>
</feature>
<dbReference type="OrthoDB" id="10038993at2759"/>
<accession>A0A9W9YM26</accession>
<evidence type="ECO:0000313" key="3">
    <source>
        <dbReference type="Proteomes" id="UP001163046"/>
    </source>
</evidence>
<keyword evidence="3" id="KW-1185">Reference proteome</keyword>
<feature type="compositionally biased region" description="Polar residues" evidence="1">
    <location>
        <begin position="351"/>
        <end position="385"/>
    </location>
</feature>
<dbReference type="Proteomes" id="UP001163046">
    <property type="component" value="Unassembled WGS sequence"/>
</dbReference>
<gene>
    <name evidence="2" type="ORF">OS493_023852</name>
</gene>
<evidence type="ECO:0000256" key="1">
    <source>
        <dbReference type="SAM" id="MobiDB-lite"/>
    </source>
</evidence>
<feature type="region of interest" description="Disordered" evidence="1">
    <location>
        <begin position="242"/>
        <end position="406"/>
    </location>
</feature>
<protein>
    <submittedName>
        <fullName evidence="2">Uncharacterized protein</fullName>
    </submittedName>
</protein>
<sequence>MCGARSGDYEDVFDEGLTSVLTPVKPISNNTVQRCLNLNNVDSMVQASDNIVVNKAVKSMPGESSTQAVDVDSNYTDSLSGSQASLSSTGTSDSKGKKMSATKRIPSSSKSSGSKSRAIPVSSNNSASKPAQQKQSRLEQMRQQQNHKISKGSTTAKKAPLPSTTAASGVCNNEAKMQKRHTLATIPDMKSCVPRPTMSKRPMSSGMTDQLTKEEAKSSKLPVKKMVTPSQISRPAALAKVERKTDTTSVQRRHSSAVSRPPVAPIVKRDSGLARSDSKARKISSKPPLVPQKAAGKEKELSVVGQKVVMGPTSIKGPKGSAATAGSKPQTSRVTRSSSSVKAKVPAPSREANSQPSSISSNKKPSQVSKQTAKQTPSNQKQGTSKLPRKVSAQLSNASDSVSSVTSSIKDRLDDLLDSEVETVSVSSETLDHDGRVFSHRHLQQDNLSLNGDTFPCDSDEIDALKSMVANSPVELPCRIMPPDILSETPYLSKHSVGIQVEDDSNLKAIQDLKDKGRHLHELLKQRTELCWQLQNQIDDNSIDFVAASIMTLAVVRKVRI</sequence>
<name>A0A9W9YM26_9CNID</name>
<feature type="compositionally biased region" description="Polar residues" evidence="1">
    <location>
        <begin position="141"/>
        <end position="171"/>
    </location>
</feature>
<comment type="caution">
    <text evidence="2">The sequence shown here is derived from an EMBL/GenBank/DDBJ whole genome shotgun (WGS) entry which is preliminary data.</text>
</comment>
<feature type="region of interest" description="Disordered" evidence="1">
    <location>
        <begin position="60"/>
        <end position="172"/>
    </location>
</feature>
<dbReference type="EMBL" id="MU827319">
    <property type="protein sequence ID" value="KAJ7357716.1"/>
    <property type="molecule type" value="Genomic_DNA"/>
</dbReference>
<organism evidence="2 3">
    <name type="scientific">Desmophyllum pertusum</name>
    <dbReference type="NCBI Taxonomy" id="174260"/>
    <lineage>
        <taxon>Eukaryota</taxon>
        <taxon>Metazoa</taxon>
        <taxon>Cnidaria</taxon>
        <taxon>Anthozoa</taxon>
        <taxon>Hexacorallia</taxon>
        <taxon>Scleractinia</taxon>
        <taxon>Caryophylliina</taxon>
        <taxon>Caryophylliidae</taxon>
        <taxon>Desmophyllum</taxon>
    </lineage>
</organism>
<feature type="compositionally biased region" description="Basic and acidic residues" evidence="1">
    <location>
        <begin position="267"/>
        <end position="280"/>
    </location>
</feature>
<dbReference type="AlphaFoldDB" id="A0A9W9YM26"/>
<feature type="compositionally biased region" description="Low complexity" evidence="1">
    <location>
        <begin position="76"/>
        <end position="93"/>
    </location>
</feature>
<evidence type="ECO:0000313" key="2">
    <source>
        <dbReference type="EMBL" id="KAJ7357716.1"/>
    </source>
</evidence>
<proteinExistence type="predicted"/>
<feature type="compositionally biased region" description="Low complexity" evidence="1">
    <location>
        <begin position="392"/>
        <end position="406"/>
    </location>
</feature>
<feature type="region of interest" description="Disordered" evidence="1">
    <location>
        <begin position="189"/>
        <end position="224"/>
    </location>
</feature>
<feature type="compositionally biased region" description="Polar residues" evidence="1">
    <location>
        <begin position="121"/>
        <end position="135"/>
    </location>
</feature>
<feature type="compositionally biased region" description="Low complexity" evidence="1">
    <location>
        <begin position="331"/>
        <end position="341"/>
    </location>
</feature>